<dbReference type="NCBIfam" id="NF001664">
    <property type="entry name" value="PRK00431.1-6"/>
    <property type="match status" value="1"/>
</dbReference>
<comment type="caution">
    <text evidence="2">The sequence shown here is derived from an EMBL/GenBank/DDBJ whole genome shotgun (WGS) entry which is preliminary data.</text>
</comment>
<name>A0ABX0MVY5_9BURK</name>
<dbReference type="PANTHER" id="PTHR11106:SF27">
    <property type="entry name" value="MACRO DOMAIN-CONTAINING PROTEIN"/>
    <property type="match status" value="1"/>
</dbReference>
<keyword evidence="3" id="KW-1185">Reference proteome</keyword>
<dbReference type="CDD" id="cd02908">
    <property type="entry name" value="Macro_OAADPr_deacetylase"/>
    <property type="match status" value="1"/>
</dbReference>
<dbReference type="SUPFAM" id="SSF52949">
    <property type="entry name" value="Macro domain-like"/>
    <property type="match status" value="1"/>
</dbReference>
<dbReference type="InterPro" id="IPR043472">
    <property type="entry name" value="Macro_dom-like"/>
</dbReference>
<feature type="domain" description="Macro" evidence="1">
    <location>
        <begin position="1"/>
        <end position="178"/>
    </location>
</feature>
<reference evidence="2 3" key="1">
    <citation type="submission" date="2019-10" db="EMBL/GenBank/DDBJ databases">
        <title>Taxonomy of Antarctic Massilia spp.: description of Massilia rubra sp. nov., Massilia aquatica sp. nov., Massilia mucilaginosa sp. nov., Massilia frigida sp. nov. isolated from streams, lakes and regoliths.</title>
        <authorList>
            <person name="Holochova P."/>
            <person name="Sedlacek I."/>
            <person name="Kralova S."/>
            <person name="Maslanova I."/>
            <person name="Busse H.-J."/>
            <person name="Stankova E."/>
            <person name="Vrbovska V."/>
            <person name="Kovarovic V."/>
            <person name="Bartak M."/>
            <person name="Svec P."/>
            <person name="Pantucek R."/>
        </authorList>
    </citation>
    <scope>NUCLEOTIDE SEQUENCE [LARGE SCALE GENOMIC DNA]</scope>
    <source>
        <strain evidence="2 3">CCM 8694</strain>
    </source>
</reference>
<accession>A0ABX0MVY5</accession>
<dbReference type="Pfam" id="PF01661">
    <property type="entry name" value="Macro"/>
    <property type="match status" value="1"/>
</dbReference>
<dbReference type="SMART" id="SM00506">
    <property type="entry name" value="A1pp"/>
    <property type="match status" value="1"/>
</dbReference>
<evidence type="ECO:0000259" key="1">
    <source>
        <dbReference type="PROSITE" id="PS51154"/>
    </source>
</evidence>
<dbReference type="PROSITE" id="PS51154">
    <property type="entry name" value="MACRO"/>
    <property type="match status" value="1"/>
</dbReference>
<dbReference type="Gene3D" id="3.40.220.10">
    <property type="entry name" value="Leucine Aminopeptidase, subunit E, domain 1"/>
    <property type="match status" value="1"/>
</dbReference>
<dbReference type="Proteomes" id="UP000610594">
    <property type="component" value="Unassembled WGS sequence"/>
</dbReference>
<dbReference type="EMBL" id="WHJF01000064">
    <property type="protein sequence ID" value="NHZ64840.1"/>
    <property type="molecule type" value="Genomic_DNA"/>
</dbReference>
<evidence type="ECO:0000313" key="3">
    <source>
        <dbReference type="Proteomes" id="UP000610594"/>
    </source>
</evidence>
<evidence type="ECO:0000313" key="2">
    <source>
        <dbReference type="EMBL" id="NHZ64840.1"/>
    </source>
</evidence>
<proteinExistence type="predicted"/>
<gene>
    <name evidence="2" type="ORF">F1735_21490</name>
</gene>
<dbReference type="PANTHER" id="PTHR11106">
    <property type="entry name" value="GANGLIOSIDE INDUCED DIFFERENTIATION ASSOCIATED PROTEIN 2-RELATED"/>
    <property type="match status" value="1"/>
</dbReference>
<sequence length="178" mass="18388">MTGEVHHQHGALLRALRADITTLQVDAIVNAANSSLLGGGGVDGAIHRAAGPELVHECRLLGGCKTGEAKATKAYRLPATCIIHTVGPVWRGGGHDEAALLASCYRRAIGIAAARALASIAFPAISTGIYGYPPALAANVAVATVREALLTAPSLREIVFCCFSGADLALYEAELLKH</sequence>
<protein>
    <submittedName>
        <fullName evidence="2">O-acetyl-ADP-ribose deacetylase</fullName>
    </submittedName>
</protein>
<dbReference type="RefSeq" id="WP_167238859.1">
    <property type="nucleotide sequence ID" value="NZ_WHJF01000064.1"/>
</dbReference>
<organism evidence="2 3">
    <name type="scientific">Massilia genomosp. 1</name>
    <dbReference type="NCBI Taxonomy" id="2609280"/>
    <lineage>
        <taxon>Bacteria</taxon>
        <taxon>Pseudomonadati</taxon>
        <taxon>Pseudomonadota</taxon>
        <taxon>Betaproteobacteria</taxon>
        <taxon>Burkholderiales</taxon>
        <taxon>Oxalobacteraceae</taxon>
        <taxon>Telluria group</taxon>
        <taxon>Massilia</taxon>
    </lineage>
</organism>
<dbReference type="InterPro" id="IPR002589">
    <property type="entry name" value="Macro_dom"/>
</dbReference>